<dbReference type="EMBL" id="LT635764">
    <property type="protein sequence ID" value="SGZ48965.1"/>
    <property type="molecule type" value="Genomic_DNA"/>
</dbReference>
<organism evidence="4 5">
    <name type="scientific">Sungouiella intermedia</name>
    <dbReference type="NCBI Taxonomy" id="45354"/>
    <lineage>
        <taxon>Eukaryota</taxon>
        <taxon>Fungi</taxon>
        <taxon>Dikarya</taxon>
        <taxon>Ascomycota</taxon>
        <taxon>Saccharomycotina</taxon>
        <taxon>Pichiomycetes</taxon>
        <taxon>Metschnikowiaceae</taxon>
        <taxon>Sungouiella</taxon>
    </lineage>
</organism>
<evidence type="ECO:0000313" key="4">
    <source>
        <dbReference type="EMBL" id="SGZ48965.1"/>
    </source>
</evidence>
<dbReference type="InterPro" id="IPR001680">
    <property type="entry name" value="WD40_rpt"/>
</dbReference>
<name>A0A1L0CZ63_9ASCO</name>
<dbReference type="GO" id="GO:1905786">
    <property type="term" value="P:positive regulation of anaphase-promoting complex-dependent catabolic process"/>
    <property type="evidence" value="ECO:0007669"/>
    <property type="project" value="TreeGrafter"/>
</dbReference>
<dbReference type="InterPro" id="IPR036322">
    <property type="entry name" value="WD40_repeat_dom_sf"/>
</dbReference>
<keyword evidence="2" id="KW-0677">Repeat</keyword>
<gene>
    <name evidence="4" type="ORF">SAMEA4029009_CIC11G00000000746</name>
</gene>
<evidence type="ECO:0000256" key="1">
    <source>
        <dbReference type="ARBA" id="ARBA00022574"/>
    </source>
</evidence>
<protein>
    <submittedName>
        <fullName evidence="4">CIC11C00000000746</fullName>
    </submittedName>
</protein>
<dbReference type="PANTHER" id="PTHR19918">
    <property type="entry name" value="CELL DIVISION CYCLE 20 CDC20 FIZZY -RELATED"/>
    <property type="match status" value="1"/>
</dbReference>
<dbReference type="GO" id="GO:0005680">
    <property type="term" value="C:anaphase-promoting complex"/>
    <property type="evidence" value="ECO:0007669"/>
    <property type="project" value="TreeGrafter"/>
</dbReference>
<dbReference type="GO" id="GO:0010997">
    <property type="term" value="F:anaphase-promoting complex binding"/>
    <property type="evidence" value="ECO:0007669"/>
    <property type="project" value="InterPro"/>
</dbReference>
<evidence type="ECO:0000256" key="2">
    <source>
        <dbReference type="ARBA" id="ARBA00022737"/>
    </source>
</evidence>
<feature type="compositionally biased region" description="Polar residues" evidence="3">
    <location>
        <begin position="13"/>
        <end position="27"/>
    </location>
</feature>
<proteinExistence type="predicted"/>
<dbReference type="GO" id="GO:0031145">
    <property type="term" value="P:anaphase-promoting complex-dependent catabolic process"/>
    <property type="evidence" value="ECO:0007669"/>
    <property type="project" value="TreeGrafter"/>
</dbReference>
<dbReference type="PANTHER" id="PTHR19918:SF5">
    <property type="entry name" value="MEIOSIS-SPECIFIC APC_C ACTIVATOR PROTEIN AMA1"/>
    <property type="match status" value="1"/>
</dbReference>
<reference evidence="4 5" key="1">
    <citation type="submission" date="2016-10" db="EMBL/GenBank/DDBJ databases">
        <authorList>
            <person name="de Groot N.N."/>
        </authorList>
    </citation>
    <scope>NUCLEOTIDE SEQUENCE [LARGE SCALE GENOMIC DNA]</scope>
    <source>
        <strain evidence="4 5">PYCC 4715</strain>
    </source>
</reference>
<feature type="region of interest" description="Disordered" evidence="3">
    <location>
        <begin position="169"/>
        <end position="191"/>
    </location>
</feature>
<dbReference type="GO" id="GO:1990757">
    <property type="term" value="F:ubiquitin ligase activator activity"/>
    <property type="evidence" value="ECO:0007669"/>
    <property type="project" value="TreeGrafter"/>
</dbReference>
<dbReference type="InterPro" id="IPR033010">
    <property type="entry name" value="Cdc20/Fizzy"/>
</dbReference>
<dbReference type="AlphaFoldDB" id="A0A1L0CZ63"/>
<evidence type="ECO:0000313" key="5">
    <source>
        <dbReference type="Proteomes" id="UP000182259"/>
    </source>
</evidence>
<dbReference type="SMART" id="SM00320">
    <property type="entry name" value="WD40"/>
    <property type="match status" value="4"/>
</dbReference>
<dbReference type="Proteomes" id="UP000182259">
    <property type="component" value="Chromosome I"/>
</dbReference>
<dbReference type="SUPFAM" id="SSF50978">
    <property type="entry name" value="WD40 repeat-like"/>
    <property type="match status" value="1"/>
</dbReference>
<dbReference type="InterPro" id="IPR015943">
    <property type="entry name" value="WD40/YVTN_repeat-like_dom_sf"/>
</dbReference>
<accession>A0A1L0CZ63</accession>
<sequence length="516" mass="58533">MHFPSDPRLVPTRSPSPSVRGSPTQPIQNQTIQDVVGVPPSLQRSRSLPGQMLSHSLQFRHQNLNQRSPRVDTRIQAIDETTDLYSETCLQPSLAQALGIENQRLLSYASAPRPRSENNEISSVTRNLHDLVIDNDYSLGTRGRRRERQDQQPPLWSLRYSNTTLLPSHRLRHSRSSRTTTNVRECTPPPARAERVRKIEEIEYLIAHGLSSNFYNNVVSWSRTWDRMVVAIDKEVYWWNGRGHVERIDYDSESQSPIACVACSDLQYTAISAMDGTLYVLDESNGRVYSHRFPCALKCIQWMHRRNMFIGGDSKGISVNNENREMAVGCNDNRATIWDISLLQAPFRKFTFYHYSAVKGIQYCPWSPSLLATGGGCHDRRIRFWHTSTGSLISKFDSMGQITSILWSQSRKELAITYGFLNLQPPVLISVHRYPDMCMVGEALPKTVFRGLGTAISTNQTKIAVSADDGTIRVFDIWDFRSHTLSNSPLSQSIGAFGSPLIEALEGIDVRYPFIR</sequence>
<feature type="region of interest" description="Disordered" evidence="3">
    <location>
        <begin position="1"/>
        <end position="27"/>
    </location>
</feature>
<dbReference type="Gene3D" id="2.130.10.10">
    <property type="entry name" value="YVTN repeat-like/Quinoprotein amine dehydrogenase"/>
    <property type="match status" value="1"/>
</dbReference>
<keyword evidence="1" id="KW-0853">WD repeat</keyword>
<evidence type="ECO:0000256" key="3">
    <source>
        <dbReference type="SAM" id="MobiDB-lite"/>
    </source>
</evidence>